<dbReference type="EMBL" id="LC333741">
    <property type="protein sequence ID" value="BBB86789.1"/>
    <property type="molecule type" value="Genomic_RNA"/>
</dbReference>
<evidence type="ECO:0000256" key="1">
    <source>
        <dbReference type="SAM" id="MobiDB-lite"/>
    </source>
</evidence>
<dbReference type="Proteomes" id="UP001161352">
    <property type="component" value="Segment"/>
</dbReference>
<evidence type="ECO:0000313" key="2">
    <source>
        <dbReference type="EMBL" id="BBB86789.1"/>
    </source>
</evidence>
<protein>
    <submittedName>
        <fullName evidence="2">Uncharacterized protein</fullName>
    </submittedName>
</protein>
<evidence type="ECO:0000313" key="3">
    <source>
        <dbReference type="Proteomes" id="UP001161352"/>
    </source>
</evidence>
<sequence length="421" mass="48247">MTHKRGTSCRRGKFSSSFDAKEEVFGPNQPKKVREPSKIEFPFDFDDIRVGRQKWETFIGSAEEAEHTLFFYFAGFGFHIPTWSRQILGDFVMKKGGVGIIAGNSVKKLRAIFNKDEIALSTAMIVSICLAYARSESHEKAKARRMRKKMIADWLKTKKTGLEHVLKELKARFATESADSKKWRETKSDEDIAKLEKLGTGPTSGTDENNDGVEETRTLNDGTLVPVSRYDELVKYETDESALLRVYVRRLEHKGISIFDKTLETDIHAVEQVLAYERFKTIADESLAQQIRALKQMWMSYTFTGVTIGKLQVVRESALPLLDAMGKPYINVISQMGHNPIVRSSDLSERGSYDFYCYNTAHTHQHSTFDCVVPEKYETIVFIAISDEQRRQYNDQIRTQTRANEAARRDAVRYSERVSRE</sequence>
<proteinExistence type="predicted"/>
<feature type="region of interest" description="Disordered" evidence="1">
    <location>
        <begin position="398"/>
        <end position="421"/>
    </location>
</feature>
<name>A0A2Z5WAE7_9VIRU</name>
<accession>A0A2Z5WAE7</accession>
<feature type="region of interest" description="Disordered" evidence="1">
    <location>
        <begin position="194"/>
        <end position="217"/>
    </location>
</feature>
<feature type="compositionally biased region" description="Basic and acidic residues" evidence="1">
    <location>
        <begin position="405"/>
        <end position="421"/>
    </location>
</feature>
<organism evidence="2 3">
    <name type="scientific">yado-kari virus 4b</name>
    <dbReference type="NCBI Taxonomy" id="3120769"/>
    <lineage>
        <taxon>Viruses</taxon>
        <taxon>Riboviria</taxon>
        <taxon>Orthornavirae</taxon>
        <taxon>Pisuviricota</taxon>
        <taxon>Yadokarivirales</taxon>
        <taxon>Yadokariviridae</taxon>
        <taxon>Betayadokarivirus</taxon>
        <taxon>Betayadokarivirus yonbani</taxon>
    </lineage>
</organism>
<reference evidence="2 3" key="1">
    <citation type="journal article" date="2018" name="Environ. Microbiol.">
        <title>Novel, diverse RNA viruses from Mediterranean isolates of the phytopathogenic fungus, Rosellinia necatrix: insights into evolutionary biology of fungal viruses.</title>
        <authorList>
            <person name="Arjona-Lopez J.M."/>
            <person name="Telengech P."/>
            <person name="Jamal A."/>
            <person name="Hisano S."/>
            <person name="Kondo H."/>
            <person name="Yelin M.D."/>
            <person name="Arjona-Girona I."/>
            <person name="Kanematsu S."/>
            <person name="Lopez-Herrera C.J."/>
            <person name="Suzuki N."/>
        </authorList>
    </citation>
    <scope>NUCLEOTIDE SEQUENCE [LARGE SCALE GENOMIC DNA]</scope>
</reference>